<keyword evidence="10" id="KW-0472">Membrane</keyword>
<evidence type="ECO:0000256" key="10">
    <source>
        <dbReference type="SAM" id="Phobius"/>
    </source>
</evidence>
<dbReference type="GO" id="GO:0000139">
    <property type="term" value="C:Golgi membrane"/>
    <property type="evidence" value="ECO:0007669"/>
    <property type="project" value="UniProtKB-SubCell"/>
</dbReference>
<dbReference type="Gene3D" id="3.40.525.10">
    <property type="entry name" value="CRAL-TRIO lipid binding domain"/>
    <property type="match status" value="1"/>
</dbReference>
<dbReference type="PRINTS" id="PR00180">
    <property type="entry name" value="CRETINALDHBP"/>
</dbReference>
<evidence type="ECO:0000256" key="9">
    <source>
        <dbReference type="SAM" id="MobiDB-lite"/>
    </source>
</evidence>
<evidence type="ECO:0000259" key="11">
    <source>
        <dbReference type="PROSITE" id="PS50191"/>
    </source>
</evidence>
<keyword evidence="7" id="KW-0175">Coiled coil</keyword>
<dbReference type="Pfam" id="PF03765">
    <property type="entry name" value="CRAL_TRIO_N"/>
    <property type="match status" value="1"/>
</dbReference>
<evidence type="ECO:0000313" key="13">
    <source>
        <dbReference type="Proteomes" id="UP001346149"/>
    </source>
</evidence>
<accession>A0AAN7L9I6</accession>
<keyword evidence="4" id="KW-1003">Cell membrane</keyword>
<feature type="region of interest" description="Disordered" evidence="9">
    <location>
        <begin position="423"/>
        <end position="456"/>
    </location>
</feature>
<keyword evidence="5" id="KW-0653">Protein transport</keyword>
<dbReference type="SUPFAM" id="SSF46938">
    <property type="entry name" value="CRAL/TRIO N-terminal domain"/>
    <property type="match status" value="1"/>
</dbReference>
<dbReference type="Gene3D" id="1.10.8.20">
    <property type="entry name" value="N-terminal domain of phosphatidylinositol transfer protein sec14p"/>
    <property type="match status" value="1"/>
</dbReference>
<evidence type="ECO:0000256" key="7">
    <source>
        <dbReference type="ARBA" id="ARBA00023054"/>
    </source>
</evidence>
<keyword evidence="3" id="KW-0813">Transport</keyword>
<dbReference type="InterPro" id="IPR011074">
    <property type="entry name" value="CRAL/TRIO_N_dom"/>
</dbReference>
<comment type="subcellular location">
    <subcellularLocation>
        <location evidence="1">Cell membrane</location>
        <topology evidence="1">Peripheral membrane protein</topology>
    </subcellularLocation>
    <subcellularLocation>
        <location evidence="2">Golgi apparatus membrane</location>
        <topology evidence="2">Peripheral membrane protein</topology>
    </subcellularLocation>
</comment>
<dbReference type="SMART" id="SM01100">
    <property type="entry name" value="CRAL_TRIO_N"/>
    <property type="match status" value="1"/>
</dbReference>
<dbReference type="GO" id="GO:0015031">
    <property type="term" value="P:protein transport"/>
    <property type="evidence" value="ECO:0007669"/>
    <property type="project" value="UniProtKB-KW"/>
</dbReference>
<evidence type="ECO:0000256" key="8">
    <source>
        <dbReference type="ARBA" id="ARBA00038020"/>
    </source>
</evidence>
<feature type="domain" description="CRAL-TRIO" evidence="11">
    <location>
        <begin position="129"/>
        <end position="303"/>
    </location>
</feature>
<protein>
    <recommendedName>
        <fullName evidence="11">CRAL-TRIO domain-containing protein</fullName>
    </recommendedName>
</protein>
<evidence type="ECO:0000256" key="4">
    <source>
        <dbReference type="ARBA" id="ARBA00022475"/>
    </source>
</evidence>
<dbReference type="PROSITE" id="PS50191">
    <property type="entry name" value="CRAL_TRIO"/>
    <property type="match status" value="1"/>
</dbReference>
<proteinExistence type="inferred from homology"/>
<dbReference type="SUPFAM" id="SSF52087">
    <property type="entry name" value="CRAL/TRIO domain"/>
    <property type="match status" value="1"/>
</dbReference>
<comment type="caution">
    <text evidence="12">The sequence shown here is derived from an EMBL/GenBank/DDBJ whole genome shotgun (WGS) entry which is preliminary data.</text>
</comment>
<comment type="similarity">
    <text evidence="8">Belongs to the SFH family.</text>
</comment>
<gene>
    <name evidence="12" type="ORF">SAY86_006306</name>
</gene>
<dbReference type="AlphaFoldDB" id="A0AAN7L9I6"/>
<organism evidence="12 13">
    <name type="scientific">Trapa natans</name>
    <name type="common">Water chestnut</name>
    <dbReference type="NCBI Taxonomy" id="22666"/>
    <lineage>
        <taxon>Eukaryota</taxon>
        <taxon>Viridiplantae</taxon>
        <taxon>Streptophyta</taxon>
        <taxon>Embryophyta</taxon>
        <taxon>Tracheophyta</taxon>
        <taxon>Spermatophyta</taxon>
        <taxon>Magnoliopsida</taxon>
        <taxon>eudicotyledons</taxon>
        <taxon>Gunneridae</taxon>
        <taxon>Pentapetalae</taxon>
        <taxon>rosids</taxon>
        <taxon>malvids</taxon>
        <taxon>Myrtales</taxon>
        <taxon>Lythraceae</taxon>
        <taxon>Trapa</taxon>
    </lineage>
</organism>
<dbReference type="CDD" id="cd00170">
    <property type="entry name" value="SEC14"/>
    <property type="match status" value="1"/>
</dbReference>
<dbReference type="GO" id="GO:0005886">
    <property type="term" value="C:plasma membrane"/>
    <property type="evidence" value="ECO:0007669"/>
    <property type="project" value="UniProtKB-SubCell"/>
</dbReference>
<dbReference type="Pfam" id="PF00650">
    <property type="entry name" value="CRAL_TRIO"/>
    <property type="match status" value="1"/>
</dbReference>
<evidence type="ECO:0000256" key="3">
    <source>
        <dbReference type="ARBA" id="ARBA00022448"/>
    </source>
</evidence>
<feature type="transmembrane region" description="Helical" evidence="10">
    <location>
        <begin position="460"/>
        <end position="479"/>
    </location>
</feature>
<dbReference type="InterPro" id="IPR036865">
    <property type="entry name" value="CRAL-TRIO_dom_sf"/>
</dbReference>
<dbReference type="PANTHER" id="PTHR45657">
    <property type="entry name" value="CRAL-TRIO DOMAIN-CONTAINING PROTEIN YKL091C-RELATED"/>
    <property type="match status" value="1"/>
</dbReference>
<sequence>MTIDELEISEDERRRTRVKFLKKKAMNASAKITHSLRKRSRRVADCRYASISIEDVRDSEEEAGVNAFRQELISRDLLPTSHDDYHTMLRFLKARKFDLGKTLHMWEEMLKWRKENHIDTISQDFVYDEYEEVQSCYPHGYHGVDKEGRPIYIERLGKVEPSKLMAITTVERFLKYHIQGFEKAFDEKFPACSIAAKKHIDSTTTILDVQGLSLVTFGKVAHDLVVSMQKIDGDNYPETLHQMFIVNAGHGFRLLWNTAKGFLDPKTTSKIHVLGNKFQNKLLDVIDSSQLPHFLGGTCHCANEGGCLRSDKGPWNNPEIMKLVLTEEAMYLRKLKDYSDCFEIELDLLPTKVACSEIASMGSPDPMLGTSEIPPDVLNSVEVACSFVACSEIASAGSPDPRLATSEIPLAVLNSVEERRNRVESLCNSNEPARDVASTDIRDSTDDSTDSTSQRHVPPVTSLIALLLVKLVAFVCFFFNRIGKIFSVRHPPRELECQNSSCTGDHSQSPQMTHNNSQLVGLEALQPCWQRLEQLETLVTQLGNRPKKIPPEKEDILTESLSRIKSIEYDLQKTKKALLSTASKQVELAQSFESLKEINSGRGATCWPRSRTSSPPER</sequence>
<evidence type="ECO:0000256" key="1">
    <source>
        <dbReference type="ARBA" id="ARBA00004202"/>
    </source>
</evidence>
<dbReference type="PANTHER" id="PTHR45657:SF43">
    <property type="entry name" value="PHOSPHATIDYLINOSITOL_PHOSPHATIDYLCHOLINE TRANSFER PROTEIN SFH9"/>
    <property type="match status" value="1"/>
</dbReference>
<dbReference type="FunFam" id="3.40.525.10:FF:000011">
    <property type="entry name" value="SEC14 cytosolic factor"/>
    <property type="match status" value="1"/>
</dbReference>
<keyword evidence="10" id="KW-0812">Transmembrane</keyword>
<evidence type="ECO:0000313" key="12">
    <source>
        <dbReference type="EMBL" id="KAK4778778.1"/>
    </source>
</evidence>
<evidence type="ECO:0000256" key="6">
    <source>
        <dbReference type="ARBA" id="ARBA00023034"/>
    </source>
</evidence>
<dbReference type="SMART" id="SM00516">
    <property type="entry name" value="SEC14"/>
    <property type="match status" value="1"/>
</dbReference>
<dbReference type="Proteomes" id="UP001346149">
    <property type="component" value="Unassembled WGS sequence"/>
</dbReference>
<dbReference type="InterPro" id="IPR051026">
    <property type="entry name" value="PI/PC_transfer"/>
</dbReference>
<keyword evidence="10" id="KW-1133">Transmembrane helix</keyword>
<keyword evidence="6" id="KW-0333">Golgi apparatus</keyword>
<evidence type="ECO:0000256" key="5">
    <source>
        <dbReference type="ARBA" id="ARBA00022927"/>
    </source>
</evidence>
<keyword evidence="13" id="KW-1185">Reference proteome</keyword>
<dbReference type="EMBL" id="JAXQNO010000017">
    <property type="protein sequence ID" value="KAK4778778.1"/>
    <property type="molecule type" value="Genomic_DNA"/>
</dbReference>
<dbReference type="InterPro" id="IPR001251">
    <property type="entry name" value="CRAL-TRIO_dom"/>
</dbReference>
<name>A0AAN7L9I6_TRANT</name>
<evidence type="ECO:0000256" key="2">
    <source>
        <dbReference type="ARBA" id="ARBA00004395"/>
    </source>
</evidence>
<dbReference type="InterPro" id="IPR036273">
    <property type="entry name" value="CRAL/TRIO_N_dom_sf"/>
</dbReference>
<reference evidence="12 13" key="1">
    <citation type="journal article" date="2023" name="Hortic Res">
        <title>Pangenome of water caltrop reveals structural variations and asymmetric subgenome divergence after allopolyploidization.</title>
        <authorList>
            <person name="Zhang X."/>
            <person name="Chen Y."/>
            <person name="Wang L."/>
            <person name="Yuan Y."/>
            <person name="Fang M."/>
            <person name="Shi L."/>
            <person name="Lu R."/>
            <person name="Comes H.P."/>
            <person name="Ma Y."/>
            <person name="Chen Y."/>
            <person name="Huang G."/>
            <person name="Zhou Y."/>
            <person name="Zheng Z."/>
            <person name="Qiu Y."/>
        </authorList>
    </citation>
    <scope>NUCLEOTIDE SEQUENCE [LARGE SCALE GENOMIC DNA]</scope>
    <source>
        <strain evidence="12">F231</strain>
    </source>
</reference>